<dbReference type="Pfam" id="PF13927">
    <property type="entry name" value="Ig_3"/>
    <property type="match status" value="1"/>
</dbReference>
<evidence type="ECO:0000313" key="3">
    <source>
        <dbReference type="Ensembl" id="ENSCCRP00020020122.1"/>
    </source>
</evidence>
<organism evidence="3 4">
    <name type="scientific">Cyprinus carpio</name>
    <name type="common">Common carp</name>
    <dbReference type="NCBI Taxonomy" id="7962"/>
    <lineage>
        <taxon>Eukaryota</taxon>
        <taxon>Metazoa</taxon>
        <taxon>Chordata</taxon>
        <taxon>Craniata</taxon>
        <taxon>Vertebrata</taxon>
        <taxon>Euteleostomi</taxon>
        <taxon>Actinopterygii</taxon>
        <taxon>Neopterygii</taxon>
        <taxon>Teleostei</taxon>
        <taxon>Ostariophysi</taxon>
        <taxon>Cypriniformes</taxon>
        <taxon>Cyprinidae</taxon>
        <taxon>Cyprininae</taxon>
        <taxon>Cyprinus</taxon>
    </lineage>
</organism>
<feature type="domain" description="Immunoglobulin" evidence="2">
    <location>
        <begin position="104"/>
        <end position="207"/>
    </location>
</feature>
<keyword evidence="1" id="KW-0472">Membrane</keyword>
<evidence type="ECO:0000259" key="2">
    <source>
        <dbReference type="SMART" id="SM00409"/>
    </source>
</evidence>
<evidence type="ECO:0000256" key="1">
    <source>
        <dbReference type="SAM" id="Phobius"/>
    </source>
</evidence>
<keyword evidence="1" id="KW-0812">Transmembrane</keyword>
<dbReference type="InterPro" id="IPR003599">
    <property type="entry name" value="Ig_sub"/>
</dbReference>
<dbReference type="Gene3D" id="2.60.40.10">
    <property type="entry name" value="Immunoglobulins"/>
    <property type="match status" value="3"/>
</dbReference>
<evidence type="ECO:0000313" key="4">
    <source>
        <dbReference type="Proteomes" id="UP000694701"/>
    </source>
</evidence>
<feature type="domain" description="Immunoglobulin" evidence="2">
    <location>
        <begin position="214"/>
        <end position="314"/>
    </location>
</feature>
<name>A0A8C2D4L4_CYPCA</name>
<dbReference type="SUPFAM" id="SSF48726">
    <property type="entry name" value="Immunoglobulin"/>
    <property type="match status" value="3"/>
</dbReference>
<dbReference type="InterPro" id="IPR013106">
    <property type="entry name" value="Ig_V-set"/>
</dbReference>
<dbReference type="PANTHER" id="PTHR21063:SF4">
    <property type="entry name" value="CD48 ANTIGEN-RELATED"/>
    <property type="match status" value="1"/>
</dbReference>
<feature type="domain" description="Immunoglobulin" evidence="2">
    <location>
        <begin position="10"/>
        <end position="102"/>
    </location>
</feature>
<proteinExistence type="predicted"/>
<dbReference type="InterPro" id="IPR013783">
    <property type="entry name" value="Ig-like_fold"/>
</dbReference>
<dbReference type="PANTHER" id="PTHR21063">
    <property type="entry name" value="LFA-3"/>
    <property type="match status" value="1"/>
</dbReference>
<dbReference type="Ensembl" id="ENSCCRT00020022102.1">
    <property type="protein sequence ID" value="ENSCCRP00020020122.1"/>
    <property type="gene ID" value="ENSCCRG00020009497.1"/>
</dbReference>
<dbReference type="InterPro" id="IPR036179">
    <property type="entry name" value="Ig-like_dom_sf"/>
</dbReference>
<dbReference type="Pfam" id="PF07686">
    <property type="entry name" value="V-set"/>
    <property type="match status" value="1"/>
</dbReference>
<dbReference type="AlphaFoldDB" id="A0A8C2D4L4"/>
<keyword evidence="1" id="KW-1133">Transmembrane helix</keyword>
<dbReference type="Proteomes" id="UP000694701">
    <property type="component" value="Unplaced"/>
</dbReference>
<reference evidence="3" key="1">
    <citation type="submission" date="2025-08" db="UniProtKB">
        <authorList>
            <consortium name="Ensembl"/>
        </authorList>
    </citation>
    <scope>IDENTIFICATION</scope>
</reference>
<protein>
    <recommendedName>
        <fullName evidence="2">Immunoglobulin domain-containing protein</fullName>
    </recommendedName>
</protein>
<feature type="transmembrane region" description="Helical" evidence="1">
    <location>
        <begin position="319"/>
        <end position="343"/>
    </location>
</feature>
<sequence length="399" mass="45051">SGASGVDTDIMSVSVMEGDSVTLHTGVETNQQERIRWYFNDTRIAKISGDLSKICTDVQERFRDRLKLDHQTGSLTITNTRTTDSGDYKLQIISSRFSVSGVDIDRVSVMEGDSVTLHTDVKTNQQEKIRWYFSDTRIAQISGDLRNICTDVQCKDGDERFRDRLKLDHQTGSLSIMNIRNTDSGLYKLLISNSNFDIEKIFSVIVDGESGHEMKRKTVKEGESLTLHSDGVKKTNDLKIWYFKDILIAEITGDQSKICTVDQCKERFRDRLKLDHQTGSLTIMNIINTDSGLYILQINSSRFSIIKTFSVTVTGGYNFTVAAAVVAAVVAAVLLIAAAGVIYSHHRRSVQGKQNGKYCIQMIGQKKKKYIKVCIFILIDQSQFLLLFKQKKGHRTMMR</sequence>
<dbReference type="SMART" id="SM00409">
    <property type="entry name" value="IG"/>
    <property type="match status" value="3"/>
</dbReference>
<accession>A0A8C2D4L4</accession>